<keyword evidence="3" id="KW-1185">Reference proteome</keyword>
<feature type="transmembrane region" description="Helical" evidence="1">
    <location>
        <begin position="80"/>
        <end position="98"/>
    </location>
</feature>
<name>A0A3R9Z631_9SPHN</name>
<evidence type="ECO:0000256" key="1">
    <source>
        <dbReference type="SAM" id="Phobius"/>
    </source>
</evidence>
<reference evidence="2 3" key="1">
    <citation type="submission" date="2018-12" db="EMBL/GenBank/DDBJ databases">
        <title>Sphingomonas sp. HMF7854 Genome sequencing and assembly.</title>
        <authorList>
            <person name="Cha I."/>
            <person name="Kang H."/>
            <person name="Kim H."/>
            <person name="Kang J."/>
            <person name="Joh K."/>
        </authorList>
    </citation>
    <scope>NUCLEOTIDE SEQUENCE [LARGE SCALE GENOMIC DNA]</scope>
    <source>
        <strain evidence="2 3">HMF7854</strain>
    </source>
</reference>
<dbReference type="RefSeq" id="WP_126718460.1">
    <property type="nucleotide sequence ID" value="NZ_RWJF01000001.1"/>
</dbReference>
<sequence>MLHIIAFLVALGFCSIYAFSAGAGPERVAIVAQLGALLMSFSAGFVRISGGFSSLPAGLAVADLALGAALVVLALWANRFWPIALAGLQVATILAHIAKSIFPPLPAAGYAILVTVWAWPMLAVTAVGIMNHRRRVLLHGAERDWKDSWR</sequence>
<organism evidence="2 3">
    <name type="scientific">Sphingomonas ginkgonis</name>
    <dbReference type="NCBI Taxonomy" id="2315330"/>
    <lineage>
        <taxon>Bacteria</taxon>
        <taxon>Pseudomonadati</taxon>
        <taxon>Pseudomonadota</taxon>
        <taxon>Alphaproteobacteria</taxon>
        <taxon>Sphingomonadales</taxon>
        <taxon>Sphingomonadaceae</taxon>
        <taxon>Sphingomonas</taxon>
    </lineage>
</organism>
<accession>A0A3R9Z631</accession>
<dbReference type="Proteomes" id="UP000274661">
    <property type="component" value="Unassembled WGS sequence"/>
</dbReference>
<feature type="transmembrane region" description="Helical" evidence="1">
    <location>
        <begin position="110"/>
        <end position="130"/>
    </location>
</feature>
<dbReference type="EMBL" id="RWJF01000001">
    <property type="protein sequence ID" value="RST30626.1"/>
    <property type="molecule type" value="Genomic_DNA"/>
</dbReference>
<gene>
    <name evidence="2" type="ORF">HMF7854_07090</name>
</gene>
<feature type="transmembrane region" description="Helical" evidence="1">
    <location>
        <begin position="28"/>
        <end position="48"/>
    </location>
</feature>
<protein>
    <submittedName>
        <fullName evidence="2">Uncharacterized protein</fullName>
    </submittedName>
</protein>
<dbReference type="AlphaFoldDB" id="A0A3R9Z631"/>
<keyword evidence="1" id="KW-1133">Transmembrane helix</keyword>
<proteinExistence type="predicted"/>
<evidence type="ECO:0000313" key="3">
    <source>
        <dbReference type="Proteomes" id="UP000274661"/>
    </source>
</evidence>
<comment type="caution">
    <text evidence="2">The sequence shown here is derived from an EMBL/GenBank/DDBJ whole genome shotgun (WGS) entry which is preliminary data.</text>
</comment>
<evidence type="ECO:0000313" key="2">
    <source>
        <dbReference type="EMBL" id="RST30626.1"/>
    </source>
</evidence>
<dbReference type="OrthoDB" id="7188556at2"/>
<keyword evidence="1" id="KW-0472">Membrane</keyword>
<feature type="transmembrane region" description="Helical" evidence="1">
    <location>
        <begin position="55"/>
        <end position="74"/>
    </location>
</feature>
<keyword evidence="1" id="KW-0812">Transmembrane</keyword>